<reference evidence="3" key="2">
    <citation type="submission" date="2020-11" db="EMBL/GenBank/DDBJ databases">
        <authorList>
            <person name="Cecchin M."/>
            <person name="Marcolungo L."/>
            <person name="Rossato M."/>
            <person name="Girolomoni L."/>
            <person name="Cosentino E."/>
            <person name="Cuine S."/>
            <person name="Li-Beisson Y."/>
            <person name="Delledonne M."/>
            <person name="Ballottari M."/>
        </authorList>
    </citation>
    <scope>NUCLEOTIDE SEQUENCE</scope>
    <source>
        <strain evidence="3">211/11P</strain>
        <tissue evidence="3">Whole cell</tissue>
    </source>
</reference>
<dbReference type="CDD" id="cd09912">
    <property type="entry name" value="DLP_2"/>
    <property type="match status" value="1"/>
</dbReference>
<dbReference type="SUPFAM" id="SSF51391">
    <property type="entry name" value="Thiamin phosphate synthase"/>
    <property type="match status" value="1"/>
</dbReference>
<comment type="caution">
    <text evidence="3">The sequence shown here is derived from an EMBL/GenBank/DDBJ whole genome shotgun (WGS) entry which is preliminary data.</text>
</comment>
<dbReference type="EMBL" id="SIDB01000002">
    <property type="protein sequence ID" value="KAI3436182.1"/>
    <property type="molecule type" value="Genomic_DNA"/>
</dbReference>
<evidence type="ECO:0000259" key="2">
    <source>
        <dbReference type="Pfam" id="PF02581"/>
    </source>
</evidence>
<dbReference type="GO" id="GO:0031969">
    <property type="term" value="C:chloroplast membrane"/>
    <property type="evidence" value="ECO:0007669"/>
    <property type="project" value="TreeGrafter"/>
</dbReference>
<dbReference type="Pfam" id="PF01926">
    <property type="entry name" value="MMR_HSR1"/>
    <property type="match status" value="1"/>
</dbReference>
<sequence length="977" mass="101647">MVAQNTITTPSNARELCSAFLYVTRAAVIRARQSADAGGSGSGSGSASGSVGLFPAGKRQARVQLPALMLAVNAADVLDPDQLAGTLDDVGAAVAAGATAVVLSQGGDGGGGGELYEASVRLKDLLRGRAALLIADRTDIVDASGADGALLTRAGLPTVVAKRMLQDGLALVGRSVTSAEAAAEAAADGANFVVLEPSNFGGAAPNSAEAVAAQQQQRSSASIPVVAAITAEASRDQLVQLMAAGVDGLVLHLADLTAVAGVLTQQAPGSAADSATAILQRLSGSDPAAKAAAAEVAAPATGVEAPEGGTAEVAAVPGQKGAVQLSQLLSSSREELVDAERQLFTEVLEFLGAWCPQMEEAQLLRDAVKQLDELFLLVVLGEFNSGKSAVVNALLGQQYLAEGILPTTNEINVLKHADPQAVETAAQDGDGVFTRYLPADLLKEVNVVDTPGTNVILGRQQRLTEEYVPRADLVLFVLSADRPLTESEVRFLQYVRQWGKKVVFVVNKTDILSSAAEVEEVVSFVRSNAARVLQVDEPQVLAVSARSAMHAKMEVLEGSSSNGALSPEQTARLAANPAWQRSGFEALERFIFEFLTGGGSPAAASGGGSGEGGSRAGLESVRLKLESPLFVADALLGAAQQQLDQELAVAQQDAASVALVRGQLAAFRREMEKEGQLQRDEVLRQVAGTSKRAAAIVDQMLQLSNVDVITSYLFGRSSDKKALPVAAKFDEELTAEATAGLKGLVQEHSSWLASNCERQLANYRSFAEQRAAALGETLDGLVNAELEGLGSDAGARRRWRELRQVPAKAEAAGGGGSAPDSGAALQALAKLDPKSTEVMLEEEVREAVISTAGTAAGAGAFGVLLTTVLPTTVEDLLALALASMVGYVSILNLPMRRAEAKRKLEQATTTFAQEIQDAMQAELKHALDLCEAEVLAFTVPLEQLTAAEVRRVEQAEAARGQLVDSLDGLKQRVANVE</sequence>
<dbReference type="FunFam" id="3.40.50.300:FF:001052">
    <property type="entry name" value="Probable transmembrane GTPase FZO-like, chloroplastic"/>
    <property type="match status" value="1"/>
</dbReference>
<dbReference type="Proteomes" id="UP001055712">
    <property type="component" value="Unassembled WGS sequence"/>
</dbReference>
<evidence type="ECO:0000313" key="4">
    <source>
        <dbReference type="Proteomes" id="UP001055712"/>
    </source>
</evidence>
<keyword evidence="4" id="KW-1185">Reference proteome</keyword>
<dbReference type="Gene3D" id="3.20.20.70">
    <property type="entry name" value="Aldolase class I"/>
    <property type="match status" value="1"/>
</dbReference>
<dbReference type="PANTHER" id="PTHR43681">
    <property type="entry name" value="TRANSMEMBRANE GTPASE FZO"/>
    <property type="match status" value="1"/>
</dbReference>
<dbReference type="GO" id="GO:0010027">
    <property type="term" value="P:thylakoid membrane organization"/>
    <property type="evidence" value="ECO:0007669"/>
    <property type="project" value="TreeGrafter"/>
</dbReference>
<accession>A0A9D4TW59</accession>
<feature type="domain" description="G" evidence="1">
    <location>
        <begin position="378"/>
        <end position="508"/>
    </location>
</feature>
<organism evidence="3 4">
    <name type="scientific">Chlorella vulgaris</name>
    <name type="common">Green alga</name>
    <dbReference type="NCBI Taxonomy" id="3077"/>
    <lineage>
        <taxon>Eukaryota</taxon>
        <taxon>Viridiplantae</taxon>
        <taxon>Chlorophyta</taxon>
        <taxon>core chlorophytes</taxon>
        <taxon>Trebouxiophyceae</taxon>
        <taxon>Chlorellales</taxon>
        <taxon>Chlorellaceae</taxon>
        <taxon>Chlorella clade</taxon>
        <taxon>Chlorella</taxon>
    </lineage>
</organism>
<reference evidence="3" key="1">
    <citation type="journal article" date="2019" name="Plant J.">
        <title>Chlorella vulgaris genome assembly and annotation reveals the molecular basis for metabolic acclimation to high light conditions.</title>
        <authorList>
            <person name="Cecchin M."/>
            <person name="Marcolungo L."/>
            <person name="Rossato M."/>
            <person name="Girolomoni L."/>
            <person name="Cosentino E."/>
            <person name="Cuine S."/>
            <person name="Li-Beisson Y."/>
            <person name="Delledonne M."/>
            <person name="Ballottari M."/>
        </authorList>
    </citation>
    <scope>NUCLEOTIDE SEQUENCE</scope>
    <source>
        <strain evidence="3">211/11P</strain>
    </source>
</reference>
<dbReference type="GO" id="GO:0009228">
    <property type="term" value="P:thiamine biosynthetic process"/>
    <property type="evidence" value="ECO:0007669"/>
    <property type="project" value="UniProtKB-KW"/>
</dbReference>
<feature type="domain" description="Thiamine phosphate synthase/TenI" evidence="2">
    <location>
        <begin position="87"/>
        <end position="250"/>
    </location>
</feature>
<dbReference type="InterPro" id="IPR006073">
    <property type="entry name" value="GTP-bd"/>
</dbReference>
<gene>
    <name evidence="3" type="ORF">D9Q98_002237</name>
</gene>
<dbReference type="InterPro" id="IPR013785">
    <property type="entry name" value="Aldolase_TIM"/>
</dbReference>
<dbReference type="SUPFAM" id="SSF52540">
    <property type="entry name" value="P-loop containing nucleoside triphosphate hydrolases"/>
    <property type="match status" value="1"/>
</dbReference>
<evidence type="ECO:0000313" key="3">
    <source>
        <dbReference type="EMBL" id="KAI3436182.1"/>
    </source>
</evidence>
<proteinExistence type="predicted"/>
<dbReference type="AlphaFoldDB" id="A0A9D4TW59"/>
<dbReference type="OrthoDB" id="422720at2759"/>
<dbReference type="GO" id="GO:0005525">
    <property type="term" value="F:GTP binding"/>
    <property type="evidence" value="ECO:0007669"/>
    <property type="project" value="InterPro"/>
</dbReference>
<dbReference type="InterPro" id="IPR022998">
    <property type="entry name" value="ThiamineP_synth_TenI"/>
</dbReference>
<evidence type="ECO:0000259" key="1">
    <source>
        <dbReference type="Pfam" id="PF01926"/>
    </source>
</evidence>
<name>A0A9D4TW59_CHLVU</name>
<dbReference type="Gene3D" id="3.40.50.300">
    <property type="entry name" value="P-loop containing nucleotide triphosphate hydrolases"/>
    <property type="match status" value="1"/>
</dbReference>
<dbReference type="PANTHER" id="PTHR43681:SF1">
    <property type="entry name" value="SARCALUMENIN"/>
    <property type="match status" value="1"/>
</dbReference>
<dbReference type="InterPro" id="IPR036206">
    <property type="entry name" value="ThiamineP_synth_sf"/>
</dbReference>
<dbReference type="Pfam" id="PF02581">
    <property type="entry name" value="TMP-TENI"/>
    <property type="match status" value="1"/>
</dbReference>
<protein>
    <submittedName>
        <fullName evidence="3">Uncharacterized protein</fullName>
    </submittedName>
</protein>
<dbReference type="InterPro" id="IPR027417">
    <property type="entry name" value="P-loop_NTPase"/>
</dbReference>
<dbReference type="InterPro" id="IPR051943">
    <property type="entry name" value="TRAFAC_Dynamin-like_GTPase"/>
</dbReference>